<keyword evidence="9 11" id="KW-0560">Oxidoreductase</keyword>
<feature type="binding site" evidence="11">
    <location>
        <begin position="47"/>
        <end position="48"/>
    </location>
    <ligand>
        <name>FMN</name>
        <dbReference type="ChEBI" id="CHEBI:58210"/>
    </ligand>
</feature>
<feature type="active site" description="Nucleophile" evidence="11">
    <location>
        <position position="132"/>
    </location>
</feature>
<dbReference type="PANTHER" id="PTHR48109:SF1">
    <property type="entry name" value="DIHYDROOROTATE DEHYDROGENASE (FUMARATE)"/>
    <property type="match status" value="1"/>
</dbReference>
<dbReference type="GO" id="GO:0004152">
    <property type="term" value="F:dihydroorotate dehydrogenase activity"/>
    <property type="evidence" value="ECO:0007669"/>
    <property type="project" value="UniProtKB-UniRule"/>
</dbReference>
<reference evidence="13" key="1">
    <citation type="submission" date="2022-04" db="EMBL/GenBank/DDBJ databases">
        <title>Desulfatitalea alkaliphila sp. nov., a novel anaerobic sulfate-reducing bacterium isolated from terrestrial mud volcano, Taman Peninsula, Russia.</title>
        <authorList>
            <person name="Khomyakova M.A."/>
            <person name="Merkel A.Y."/>
            <person name="Slobodkin A.I."/>
        </authorList>
    </citation>
    <scope>NUCLEOTIDE SEQUENCE</scope>
    <source>
        <strain evidence="13">M08but</strain>
    </source>
</reference>
<evidence type="ECO:0000313" key="13">
    <source>
        <dbReference type="EMBL" id="MCJ8500617.1"/>
    </source>
</evidence>
<evidence type="ECO:0000256" key="8">
    <source>
        <dbReference type="ARBA" id="ARBA00022975"/>
    </source>
</evidence>
<dbReference type="PROSITE" id="PS00912">
    <property type="entry name" value="DHODEHASE_2"/>
    <property type="match status" value="1"/>
</dbReference>
<feature type="binding site" evidence="11">
    <location>
        <position position="129"/>
    </location>
    <ligand>
        <name>FMN</name>
        <dbReference type="ChEBI" id="CHEBI:58210"/>
    </ligand>
</feature>
<dbReference type="GO" id="GO:0044205">
    <property type="term" value="P:'de novo' UMP biosynthetic process"/>
    <property type="evidence" value="ECO:0007669"/>
    <property type="project" value="UniProtKB-UniRule"/>
</dbReference>
<dbReference type="EMBL" id="JALJRB010000007">
    <property type="protein sequence ID" value="MCJ8500617.1"/>
    <property type="molecule type" value="Genomic_DNA"/>
</dbReference>
<dbReference type="InterPro" id="IPR049622">
    <property type="entry name" value="Dihydroorotate_DH_I"/>
</dbReference>
<evidence type="ECO:0000256" key="5">
    <source>
        <dbReference type="ARBA" id="ARBA00022490"/>
    </source>
</evidence>
<dbReference type="AlphaFoldDB" id="A0AA41R1X1"/>
<evidence type="ECO:0000256" key="4">
    <source>
        <dbReference type="ARBA" id="ARBA00011669"/>
    </source>
</evidence>
<evidence type="ECO:0000256" key="6">
    <source>
        <dbReference type="ARBA" id="ARBA00022630"/>
    </source>
</evidence>
<evidence type="ECO:0000256" key="2">
    <source>
        <dbReference type="ARBA" id="ARBA00004725"/>
    </source>
</evidence>
<keyword evidence="7 11" id="KW-0288">FMN</keyword>
<dbReference type="GO" id="GO:0006207">
    <property type="term" value="P:'de novo' pyrimidine nucleobase biosynthetic process"/>
    <property type="evidence" value="ECO:0007669"/>
    <property type="project" value="InterPro"/>
</dbReference>
<evidence type="ECO:0000256" key="1">
    <source>
        <dbReference type="ARBA" id="ARBA00004496"/>
    </source>
</evidence>
<sequence length="306" mass="31910">MTNVDLSVAIGPLKLQNPVMTASGTFGYAKEFDALVDLNRLGAIVVKGLSLLPAKGNPPPRIVETPCGMLNAIGLENVGVEAFVRDKLPFLRRLQTPVLANIYGTDVQAYAELAARLSEIEGVAGVEVNISCPNVKEGGVAFGADPRTAQQVTEAVRVRYKGPVVVKLSPNVSDITVIARAVADGGADAVSLINTITGMAIDINTRRPKLANITGGLSGPAIKPVALRMVWQVARAVKLPIIGIGGIMNAEDALAFIIAGAGAVQIGTGNFVNPGCTMQIVDGIADYLLAHGMTRVRDLIGTLQVD</sequence>
<keyword evidence="5 11" id="KW-0963">Cytoplasm</keyword>
<dbReference type="InterPro" id="IPR012135">
    <property type="entry name" value="Dihydroorotate_DH_1_2"/>
</dbReference>
<feature type="binding site" evidence="11">
    <location>
        <begin position="71"/>
        <end position="75"/>
    </location>
    <ligand>
        <name>substrate</name>
    </ligand>
</feature>
<dbReference type="SUPFAM" id="SSF51395">
    <property type="entry name" value="FMN-linked oxidoreductases"/>
    <property type="match status" value="1"/>
</dbReference>
<dbReference type="EC" id="1.3.-.-" evidence="11"/>
<dbReference type="Pfam" id="PF01180">
    <property type="entry name" value="DHO_dh"/>
    <property type="match status" value="1"/>
</dbReference>
<gene>
    <name evidence="11" type="primary">pyrD</name>
    <name evidence="13" type="ORF">MRX98_08545</name>
</gene>
<comment type="catalytic activity">
    <reaction evidence="11">
        <text>(S)-dihydroorotate + A = orotate + AH2</text>
        <dbReference type="Rhea" id="RHEA:18073"/>
        <dbReference type="ChEBI" id="CHEBI:13193"/>
        <dbReference type="ChEBI" id="CHEBI:17499"/>
        <dbReference type="ChEBI" id="CHEBI:30839"/>
        <dbReference type="ChEBI" id="CHEBI:30864"/>
    </reaction>
</comment>
<feature type="binding site" evidence="11">
    <location>
        <position position="193"/>
    </location>
    <ligand>
        <name>FMN</name>
        <dbReference type="ChEBI" id="CHEBI:58210"/>
    </ligand>
</feature>
<dbReference type="InterPro" id="IPR024920">
    <property type="entry name" value="Dihydroorotate_DH_1"/>
</dbReference>
<organism evidence="13 14">
    <name type="scientific">Desulfatitalea alkaliphila</name>
    <dbReference type="NCBI Taxonomy" id="2929485"/>
    <lineage>
        <taxon>Bacteria</taxon>
        <taxon>Pseudomonadati</taxon>
        <taxon>Thermodesulfobacteriota</taxon>
        <taxon>Desulfobacteria</taxon>
        <taxon>Desulfobacterales</taxon>
        <taxon>Desulfosarcinaceae</taxon>
        <taxon>Desulfatitalea</taxon>
    </lineage>
</organism>
<feature type="domain" description="Dihydroorotate dehydrogenase catalytic" evidence="12">
    <location>
        <begin position="6"/>
        <end position="288"/>
    </location>
</feature>
<dbReference type="InterPro" id="IPR005720">
    <property type="entry name" value="Dihydroorotate_DH_cat"/>
</dbReference>
<comment type="cofactor">
    <cofactor evidence="11">
        <name>FMN</name>
        <dbReference type="ChEBI" id="CHEBI:58210"/>
    </cofactor>
    <text evidence="11">Binds 1 FMN per subunit.</text>
</comment>
<dbReference type="InterPro" id="IPR001295">
    <property type="entry name" value="Dihydroorotate_DH_CS"/>
</dbReference>
<feature type="binding site" evidence="11">
    <location>
        <position position="167"/>
    </location>
    <ligand>
        <name>FMN</name>
        <dbReference type="ChEBI" id="CHEBI:58210"/>
    </ligand>
</feature>
<feature type="binding site" evidence="11">
    <location>
        <begin position="245"/>
        <end position="246"/>
    </location>
    <ligand>
        <name>FMN</name>
        <dbReference type="ChEBI" id="CHEBI:58210"/>
    </ligand>
</feature>
<proteinExistence type="inferred from homology"/>
<dbReference type="HAMAP" id="MF_00224">
    <property type="entry name" value="DHO_dh_type1"/>
    <property type="match status" value="1"/>
</dbReference>
<dbReference type="Proteomes" id="UP001165427">
    <property type="component" value="Unassembled WGS sequence"/>
</dbReference>
<evidence type="ECO:0000256" key="9">
    <source>
        <dbReference type="ARBA" id="ARBA00023002"/>
    </source>
</evidence>
<dbReference type="FunFam" id="3.20.20.70:FF:000027">
    <property type="entry name" value="Dihydropyrimidine dehydrogenase [NADP(+)]"/>
    <property type="match status" value="1"/>
</dbReference>
<dbReference type="NCBIfam" id="NF005574">
    <property type="entry name" value="PRK07259.1"/>
    <property type="match status" value="1"/>
</dbReference>
<dbReference type="Gene3D" id="3.20.20.70">
    <property type="entry name" value="Aldolase class I"/>
    <property type="match status" value="1"/>
</dbReference>
<evidence type="ECO:0000256" key="11">
    <source>
        <dbReference type="HAMAP-Rule" id="MF_00224"/>
    </source>
</evidence>
<protein>
    <recommendedName>
        <fullName evidence="11">Dihydroorotate dehydrogenase</fullName>
        <shortName evidence="11">DHOD</shortName>
        <shortName evidence="11">DHODase</shortName>
        <shortName evidence="11">DHOdehase</shortName>
        <ecNumber evidence="11">1.3.-.-</ecNumber>
    </recommendedName>
</protein>
<keyword evidence="6 11" id="KW-0285">Flavoprotein</keyword>
<comment type="caution">
    <text evidence="13">The sequence shown here is derived from an EMBL/GenBank/DDBJ whole genome shotgun (WGS) entry which is preliminary data.</text>
</comment>
<dbReference type="RefSeq" id="WP_246905510.1">
    <property type="nucleotide sequence ID" value="NZ_JALJRB010000007.1"/>
</dbReference>
<feature type="binding site" evidence="11">
    <location>
        <position position="129"/>
    </location>
    <ligand>
        <name>substrate</name>
    </ligand>
</feature>
<comment type="subunit">
    <text evidence="4">Heterotetramer of 2 PyrK and 2 PyrD type B subunits.</text>
</comment>
<evidence type="ECO:0000256" key="7">
    <source>
        <dbReference type="ARBA" id="ARBA00022643"/>
    </source>
</evidence>
<keyword evidence="14" id="KW-1185">Reference proteome</keyword>
<feature type="binding site" evidence="11">
    <location>
        <position position="219"/>
    </location>
    <ligand>
        <name>FMN</name>
        <dbReference type="ChEBI" id="CHEBI:58210"/>
    </ligand>
</feature>
<keyword evidence="10" id="KW-0520">NAD</keyword>
<comment type="function">
    <text evidence="11">Catalyzes the conversion of dihydroorotate to orotate.</text>
</comment>
<evidence type="ECO:0000256" key="10">
    <source>
        <dbReference type="ARBA" id="ARBA00023027"/>
    </source>
</evidence>
<dbReference type="InterPro" id="IPR033888">
    <property type="entry name" value="DHOD_1B"/>
</dbReference>
<feature type="binding site" evidence="11">
    <location>
        <position position="47"/>
    </location>
    <ligand>
        <name>substrate</name>
    </ligand>
</feature>
<dbReference type="PANTHER" id="PTHR48109">
    <property type="entry name" value="DIHYDROOROTATE DEHYDROGENASE (QUINONE), MITOCHONDRIAL-RELATED"/>
    <property type="match status" value="1"/>
</dbReference>
<evidence type="ECO:0000259" key="12">
    <source>
        <dbReference type="Pfam" id="PF01180"/>
    </source>
</evidence>
<evidence type="ECO:0000313" key="14">
    <source>
        <dbReference type="Proteomes" id="UP001165427"/>
    </source>
</evidence>
<name>A0AA41R1X1_9BACT</name>
<evidence type="ECO:0000256" key="3">
    <source>
        <dbReference type="ARBA" id="ARBA00008008"/>
    </source>
</evidence>
<dbReference type="InterPro" id="IPR050074">
    <property type="entry name" value="DHO_dehydrogenase"/>
</dbReference>
<keyword evidence="8 11" id="KW-0665">Pyrimidine biosynthesis</keyword>
<comment type="similarity">
    <text evidence="3 11">Belongs to the dihydroorotate dehydrogenase family. Type 1 subfamily.</text>
</comment>
<dbReference type="CDD" id="cd04740">
    <property type="entry name" value="DHOD_1B_like"/>
    <property type="match status" value="1"/>
</dbReference>
<dbReference type="InterPro" id="IPR013785">
    <property type="entry name" value="Aldolase_TIM"/>
</dbReference>
<dbReference type="NCBIfam" id="TIGR01037">
    <property type="entry name" value="pyrD_sub1_fam"/>
    <property type="match status" value="1"/>
</dbReference>
<dbReference type="PIRSF" id="PIRSF000164">
    <property type="entry name" value="DHO_oxidase"/>
    <property type="match status" value="1"/>
</dbReference>
<feature type="binding site" evidence="11">
    <location>
        <position position="23"/>
    </location>
    <ligand>
        <name>FMN</name>
        <dbReference type="ChEBI" id="CHEBI:58210"/>
    </ligand>
</feature>
<comment type="pathway">
    <text evidence="2 11">Pyrimidine metabolism; UMP biosynthesis via de novo pathway.</text>
</comment>
<dbReference type="GO" id="GO:0005737">
    <property type="term" value="C:cytoplasm"/>
    <property type="evidence" value="ECO:0007669"/>
    <property type="project" value="UniProtKB-SubCell"/>
</dbReference>
<feature type="binding site" evidence="11">
    <location>
        <begin position="267"/>
        <end position="268"/>
    </location>
    <ligand>
        <name>FMN</name>
        <dbReference type="ChEBI" id="CHEBI:58210"/>
    </ligand>
</feature>
<feature type="binding site" evidence="11">
    <location>
        <begin position="194"/>
        <end position="195"/>
    </location>
    <ligand>
        <name>substrate</name>
    </ligand>
</feature>
<accession>A0AA41R1X1</accession>
<feature type="binding site" evidence="11">
    <location>
        <position position="101"/>
    </location>
    <ligand>
        <name>FMN</name>
        <dbReference type="ChEBI" id="CHEBI:58210"/>
    </ligand>
</feature>
<comment type="subcellular location">
    <subcellularLocation>
        <location evidence="1 11">Cytoplasm</location>
    </subcellularLocation>
</comment>